<feature type="domain" description="RapZ-like N-terminal" evidence="5">
    <location>
        <begin position="9"/>
        <end position="160"/>
    </location>
</feature>
<reference evidence="7 8" key="1">
    <citation type="submission" date="2020-08" db="EMBL/GenBank/DDBJ databases">
        <title>Genomic Encyclopedia of Type Strains, Phase IV (KMG-IV): sequencing the most valuable type-strain genomes for metagenomic binning, comparative biology and taxonomic classification.</title>
        <authorList>
            <person name="Goeker M."/>
        </authorList>
    </citation>
    <scope>NUCLEOTIDE SEQUENCE [LARGE SCALE GENOMIC DNA]</scope>
    <source>
        <strain evidence="7 8">DSM 103377</strain>
    </source>
</reference>
<evidence type="ECO:0000313" key="8">
    <source>
        <dbReference type="Proteomes" id="UP000553766"/>
    </source>
</evidence>
<proteinExistence type="inferred from homology"/>
<dbReference type="InterPro" id="IPR005337">
    <property type="entry name" value="RapZ-like"/>
</dbReference>
<name>A0A840WLA8_9RHOB</name>
<evidence type="ECO:0000313" key="7">
    <source>
        <dbReference type="EMBL" id="MBB5515311.1"/>
    </source>
</evidence>
<sequence length="292" mass="32668">MVTSKEGQKIVLVTGPSGAGRITAIRSLEDLGFEAIDNLPLGLIRPLLISQPDAAAPVAIGVDVRTRGFNSSAMLDVLYWMRKEPRLDPVLLYLDCHEDVLLRRFSETRRKHPLAHEDTPSEGISLEIQALEPLRQHADMLIDTSDLSPHDLKAELGKLFGRGAGPTMSISLESFSYKRGTPSGLDMALDCRFLRNPHWDERLRPLTGLDPAVAAYVQEDSRHAQFMDQTIELLKLLLPAYVEEGKAYFTLGFGCTGGKHRSVYMANEVSKRLAQMGWPVTVRHRELERRQV</sequence>
<evidence type="ECO:0000256" key="2">
    <source>
        <dbReference type="ARBA" id="ARBA00022840"/>
    </source>
</evidence>
<dbReference type="HAMAP" id="MF_00636">
    <property type="entry name" value="RapZ_like"/>
    <property type="match status" value="1"/>
</dbReference>
<dbReference type="Pfam" id="PF22740">
    <property type="entry name" value="PapZ_C"/>
    <property type="match status" value="1"/>
</dbReference>
<keyword evidence="2 4" id="KW-0067">ATP-binding</keyword>
<dbReference type="EMBL" id="JACIJS010000003">
    <property type="protein sequence ID" value="MBB5515311.1"/>
    <property type="molecule type" value="Genomic_DNA"/>
</dbReference>
<dbReference type="NCBIfam" id="NF003828">
    <property type="entry name" value="PRK05416.1"/>
    <property type="match status" value="1"/>
</dbReference>
<keyword evidence="3 4" id="KW-0342">GTP-binding</keyword>
<dbReference type="AlphaFoldDB" id="A0A840WLA8"/>
<keyword evidence="1 4" id="KW-0547">Nucleotide-binding</keyword>
<organism evidence="7 8">
    <name type="scientific">Rubricella aquisinus</name>
    <dbReference type="NCBI Taxonomy" id="2028108"/>
    <lineage>
        <taxon>Bacteria</taxon>
        <taxon>Pseudomonadati</taxon>
        <taxon>Pseudomonadota</taxon>
        <taxon>Alphaproteobacteria</taxon>
        <taxon>Rhodobacterales</taxon>
        <taxon>Paracoccaceae</taxon>
        <taxon>Rubricella</taxon>
    </lineage>
</organism>
<dbReference type="InterPro" id="IPR053931">
    <property type="entry name" value="RapZ_C"/>
</dbReference>
<comment type="caution">
    <text evidence="7">The sequence shown here is derived from an EMBL/GenBank/DDBJ whole genome shotgun (WGS) entry which is preliminary data.</text>
</comment>
<dbReference type="SUPFAM" id="SSF52540">
    <property type="entry name" value="P-loop containing nucleoside triphosphate hydrolases"/>
    <property type="match status" value="1"/>
</dbReference>
<feature type="binding site" evidence="4">
    <location>
        <begin position="63"/>
        <end position="66"/>
    </location>
    <ligand>
        <name>GTP</name>
        <dbReference type="ChEBI" id="CHEBI:37565"/>
    </ligand>
</feature>
<evidence type="ECO:0000256" key="1">
    <source>
        <dbReference type="ARBA" id="ARBA00022741"/>
    </source>
</evidence>
<dbReference type="Proteomes" id="UP000553766">
    <property type="component" value="Unassembled WGS sequence"/>
</dbReference>
<dbReference type="PIRSF" id="PIRSF005052">
    <property type="entry name" value="P-loopkin"/>
    <property type="match status" value="1"/>
</dbReference>
<evidence type="ECO:0000256" key="4">
    <source>
        <dbReference type="HAMAP-Rule" id="MF_00636"/>
    </source>
</evidence>
<feature type="binding site" evidence="4">
    <location>
        <begin position="15"/>
        <end position="22"/>
    </location>
    <ligand>
        <name>ATP</name>
        <dbReference type="ChEBI" id="CHEBI:30616"/>
    </ligand>
</feature>
<protein>
    <submittedName>
        <fullName evidence="7">UPF0042 nucleotide-binding protein</fullName>
    </submittedName>
</protein>
<dbReference type="Pfam" id="PF03668">
    <property type="entry name" value="RapZ-like_N"/>
    <property type="match status" value="1"/>
</dbReference>
<dbReference type="RefSeq" id="WP_184009760.1">
    <property type="nucleotide sequence ID" value="NZ_JACIJS010000003.1"/>
</dbReference>
<dbReference type="PANTHER" id="PTHR30448">
    <property type="entry name" value="RNASE ADAPTER PROTEIN RAPZ"/>
    <property type="match status" value="1"/>
</dbReference>
<evidence type="ECO:0000259" key="6">
    <source>
        <dbReference type="Pfam" id="PF22740"/>
    </source>
</evidence>
<dbReference type="GO" id="GO:0005525">
    <property type="term" value="F:GTP binding"/>
    <property type="evidence" value="ECO:0007669"/>
    <property type="project" value="UniProtKB-UniRule"/>
</dbReference>
<accession>A0A840WLA8</accession>
<feature type="domain" description="RapZ C-terminal" evidence="6">
    <location>
        <begin position="168"/>
        <end position="288"/>
    </location>
</feature>
<keyword evidence="8" id="KW-1185">Reference proteome</keyword>
<dbReference type="GO" id="GO:0005524">
    <property type="term" value="F:ATP binding"/>
    <property type="evidence" value="ECO:0007669"/>
    <property type="project" value="UniProtKB-UniRule"/>
</dbReference>
<evidence type="ECO:0000259" key="5">
    <source>
        <dbReference type="Pfam" id="PF03668"/>
    </source>
</evidence>
<dbReference type="InterPro" id="IPR053930">
    <property type="entry name" value="RapZ-like_N"/>
</dbReference>
<evidence type="ECO:0000256" key="3">
    <source>
        <dbReference type="ARBA" id="ARBA00023134"/>
    </source>
</evidence>
<dbReference type="PANTHER" id="PTHR30448:SF0">
    <property type="entry name" value="RNASE ADAPTER PROTEIN RAPZ"/>
    <property type="match status" value="1"/>
</dbReference>
<gene>
    <name evidence="7" type="ORF">FHS89_001321</name>
</gene>
<dbReference type="InterPro" id="IPR027417">
    <property type="entry name" value="P-loop_NTPase"/>
</dbReference>